<keyword evidence="1" id="KW-0285">Flavoprotein</keyword>
<reference evidence="5" key="1">
    <citation type="journal article" date="2021" name="PeerJ">
        <title>Extensive microbial diversity within the chicken gut microbiome revealed by metagenomics and culture.</title>
        <authorList>
            <person name="Gilroy R."/>
            <person name="Ravi A."/>
            <person name="Getino M."/>
            <person name="Pursley I."/>
            <person name="Horton D.L."/>
            <person name="Alikhan N.F."/>
            <person name="Baker D."/>
            <person name="Gharbi K."/>
            <person name="Hall N."/>
            <person name="Watson M."/>
            <person name="Adriaenssens E.M."/>
            <person name="Foster-Nyarko E."/>
            <person name="Jarju S."/>
            <person name="Secka A."/>
            <person name="Antonio M."/>
            <person name="Oren A."/>
            <person name="Chaudhuri R.R."/>
            <person name="La Ragione R."/>
            <person name="Hildebrand F."/>
            <person name="Pallen M.J."/>
        </authorList>
    </citation>
    <scope>NUCLEOTIDE SEQUENCE</scope>
    <source>
        <strain evidence="5">ChiSjej2B20-11307</strain>
    </source>
</reference>
<dbReference type="SUPFAM" id="SSF56176">
    <property type="entry name" value="FAD-binding/transporter-associated domain-like"/>
    <property type="match status" value="1"/>
</dbReference>
<dbReference type="InterPro" id="IPR016169">
    <property type="entry name" value="FAD-bd_PCMH_sub2"/>
</dbReference>
<dbReference type="PANTHER" id="PTHR42659:SF2">
    <property type="entry name" value="XANTHINE DEHYDROGENASE SUBUNIT C-RELATED"/>
    <property type="match status" value="1"/>
</dbReference>
<dbReference type="InterPro" id="IPR036318">
    <property type="entry name" value="FAD-bd_PCMH-like_sf"/>
</dbReference>
<evidence type="ECO:0000313" key="5">
    <source>
        <dbReference type="EMBL" id="HJA07219.1"/>
    </source>
</evidence>
<accession>A0A9D2HB77</accession>
<dbReference type="AlphaFoldDB" id="A0A9D2HB77"/>
<dbReference type="Proteomes" id="UP000824223">
    <property type="component" value="Unassembled WGS sequence"/>
</dbReference>
<evidence type="ECO:0000256" key="2">
    <source>
        <dbReference type="ARBA" id="ARBA00022827"/>
    </source>
</evidence>
<evidence type="ECO:0000313" key="6">
    <source>
        <dbReference type="Proteomes" id="UP000824223"/>
    </source>
</evidence>
<dbReference type="SUPFAM" id="SSF55447">
    <property type="entry name" value="CO dehydrogenase flavoprotein C-terminal domain-like"/>
    <property type="match status" value="1"/>
</dbReference>
<dbReference type="GO" id="GO:0071949">
    <property type="term" value="F:FAD binding"/>
    <property type="evidence" value="ECO:0007669"/>
    <property type="project" value="InterPro"/>
</dbReference>
<reference evidence="5" key="2">
    <citation type="submission" date="2021-04" db="EMBL/GenBank/DDBJ databases">
        <authorList>
            <person name="Gilroy R."/>
        </authorList>
    </citation>
    <scope>NUCLEOTIDE SEQUENCE</scope>
    <source>
        <strain evidence="5">ChiSjej2B20-11307</strain>
    </source>
</reference>
<dbReference type="PANTHER" id="PTHR42659">
    <property type="entry name" value="XANTHINE DEHYDROGENASE SUBUNIT C-RELATED"/>
    <property type="match status" value="1"/>
</dbReference>
<organism evidence="5 6">
    <name type="scientific">Candidatus Mediterraneibacter pullicola</name>
    <dbReference type="NCBI Taxonomy" id="2838682"/>
    <lineage>
        <taxon>Bacteria</taxon>
        <taxon>Bacillati</taxon>
        <taxon>Bacillota</taxon>
        <taxon>Clostridia</taxon>
        <taxon>Lachnospirales</taxon>
        <taxon>Lachnospiraceae</taxon>
        <taxon>Mediterraneibacter</taxon>
    </lineage>
</organism>
<evidence type="ECO:0000256" key="1">
    <source>
        <dbReference type="ARBA" id="ARBA00022630"/>
    </source>
</evidence>
<comment type="caution">
    <text evidence="5">The sequence shown here is derived from an EMBL/GenBank/DDBJ whole genome shotgun (WGS) entry which is preliminary data.</text>
</comment>
<dbReference type="Pfam" id="PF03450">
    <property type="entry name" value="CO_deh_flav_C"/>
    <property type="match status" value="1"/>
</dbReference>
<evidence type="ECO:0000259" key="4">
    <source>
        <dbReference type="PROSITE" id="PS51387"/>
    </source>
</evidence>
<dbReference type="InterPro" id="IPR005107">
    <property type="entry name" value="CO_DH_flav_C"/>
</dbReference>
<dbReference type="SMART" id="SM01092">
    <property type="entry name" value="CO_deh_flav_C"/>
    <property type="match status" value="1"/>
</dbReference>
<dbReference type="Gene3D" id="3.30.465.10">
    <property type="match status" value="1"/>
</dbReference>
<dbReference type="Gene3D" id="3.30.390.50">
    <property type="entry name" value="CO dehydrogenase flavoprotein, C-terminal domain"/>
    <property type="match status" value="1"/>
</dbReference>
<dbReference type="InterPro" id="IPR016166">
    <property type="entry name" value="FAD-bd_PCMH"/>
</dbReference>
<dbReference type="GO" id="GO:0016491">
    <property type="term" value="F:oxidoreductase activity"/>
    <property type="evidence" value="ECO:0007669"/>
    <property type="project" value="UniProtKB-KW"/>
</dbReference>
<dbReference type="EMBL" id="DXAK01000045">
    <property type="protein sequence ID" value="HJA07219.1"/>
    <property type="molecule type" value="Genomic_DNA"/>
</dbReference>
<dbReference type="Pfam" id="PF00941">
    <property type="entry name" value="FAD_binding_5"/>
    <property type="match status" value="1"/>
</dbReference>
<keyword evidence="3" id="KW-0560">Oxidoreductase</keyword>
<feature type="domain" description="FAD-binding PCMH-type" evidence="4">
    <location>
        <begin position="1"/>
        <end position="162"/>
    </location>
</feature>
<name>A0A9D2HB77_9FIRM</name>
<sequence>MLTISDYVKAKTLEEAYELNQARNSRVMGGMMWMRLGNGKVRTVIDLSELGLDQIEETENVIKIGAMCTLRQIEQCEALKEMYGDGIAEAVRHIVGVQFRNQATVGGSIYGRFGFSDVLTAFLALDTFVELYNSGIIRLSEFVNRKPDKDILLSIIVRKSKRQFRYESVRRTKTDFPVIACSVVTGMVHGKETWYFSVGARPMKAALIEKQWEIPKDSPEEVIAEYAYQAAAEFNYGTNMRGSAGYRQHLAEVLIRREMSSILAEER</sequence>
<keyword evidence="2" id="KW-0274">FAD</keyword>
<dbReference type="InterPro" id="IPR036683">
    <property type="entry name" value="CO_DH_flav_C_dom_sf"/>
</dbReference>
<dbReference type="InterPro" id="IPR051312">
    <property type="entry name" value="Diverse_Substr_Oxidored"/>
</dbReference>
<protein>
    <submittedName>
        <fullName evidence="5">FAD binding domain-containing protein</fullName>
    </submittedName>
</protein>
<gene>
    <name evidence="5" type="ORF">H9798_08800</name>
</gene>
<dbReference type="InterPro" id="IPR002346">
    <property type="entry name" value="Mopterin_DH_FAD-bd"/>
</dbReference>
<evidence type="ECO:0000256" key="3">
    <source>
        <dbReference type="ARBA" id="ARBA00023002"/>
    </source>
</evidence>
<dbReference type="PROSITE" id="PS51387">
    <property type="entry name" value="FAD_PCMH"/>
    <property type="match status" value="1"/>
</dbReference>
<proteinExistence type="predicted"/>